<dbReference type="InterPro" id="IPR029033">
    <property type="entry name" value="His_PPase_superfam"/>
</dbReference>
<keyword evidence="2" id="KW-0413">Isomerase</keyword>
<dbReference type="PIRSF" id="PIRSF000709">
    <property type="entry name" value="6PFK_2-Ptase"/>
    <property type="match status" value="1"/>
</dbReference>
<dbReference type="InterPro" id="IPR013078">
    <property type="entry name" value="His_Pase_superF_clade-1"/>
</dbReference>
<feature type="binding site" evidence="5">
    <location>
        <begin position="8"/>
        <end position="15"/>
    </location>
    <ligand>
        <name>substrate</name>
    </ligand>
</feature>
<dbReference type="RefSeq" id="WP_014255978.1">
    <property type="nucleotide sequence ID" value="NC_016627.1"/>
</dbReference>
<evidence type="ECO:0000256" key="4">
    <source>
        <dbReference type="PIRSR" id="PIRSR613078-1"/>
    </source>
</evidence>
<reference evidence="6 7" key="2">
    <citation type="journal article" date="2012" name="Stand. Genomic Sci.">
        <title>Complete Genome Sequence of Clostridium clariflavum DSM 19732.</title>
        <authorList>
            <person name="Izquierdo J.A."/>
            <person name="Goodwin L."/>
            <person name="Davenport K.W."/>
            <person name="Teshima H."/>
            <person name="Bruce D."/>
            <person name="Detter C."/>
            <person name="Tapia R."/>
            <person name="Han S."/>
            <person name="Land M."/>
            <person name="Hauser L."/>
            <person name="Jeffries C.D."/>
            <person name="Han J."/>
            <person name="Pitluck S."/>
            <person name="Nolan M."/>
            <person name="Chen A."/>
            <person name="Huntemann M."/>
            <person name="Mavromatis K."/>
            <person name="Mikhailova N."/>
            <person name="Liolios K."/>
            <person name="Woyke T."/>
            <person name="Lynd L.R."/>
        </authorList>
    </citation>
    <scope>NUCLEOTIDE SEQUENCE [LARGE SCALE GENOMIC DNA]</scope>
    <source>
        <strain evidence="7">DSM 19732 / NBRC 101661 / EBR45</strain>
    </source>
</reference>
<dbReference type="PANTHER" id="PTHR48100:SF1">
    <property type="entry name" value="HISTIDINE PHOSPHATASE FAMILY PROTEIN-RELATED"/>
    <property type="match status" value="1"/>
</dbReference>
<feature type="active site" description="Tele-phosphohistidine intermediate" evidence="4">
    <location>
        <position position="9"/>
    </location>
</feature>
<evidence type="ECO:0000256" key="2">
    <source>
        <dbReference type="ARBA" id="ARBA00023235"/>
    </source>
</evidence>
<dbReference type="GO" id="GO:0005737">
    <property type="term" value="C:cytoplasm"/>
    <property type="evidence" value="ECO:0007669"/>
    <property type="project" value="TreeGrafter"/>
</dbReference>
<dbReference type="eggNOG" id="COG0406">
    <property type="taxonomic scope" value="Bacteria"/>
</dbReference>
<dbReference type="SMART" id="SM00855">
    <property type="entry name" value="PGAM"/>
    <property type="match status" value="1"/>
</dbReference>
<dbReference type="SUPFAM" id="SSF53254">
    <property type="entry name" value="Phosphoglycerate mutase-like"/>
    <property type="match status" value="1"/>
</dbReference>
<gene>
    <name evidence="6" type="ordered locus">Clocl_2882</name>
</gene>
<evidence type="ECO:0000256" key="5">
    <source>
        <dbReference type="PIRSR" id="PIRSR613078-2"/>
    </source>
</evidence>
<dbReference type="OrthoDB" id="7925971at2"/>
<dbReference type="GO" id="GO:0009236">
    <property type="term" value="P:cobalamin biosynthetic process"/>
    <property type="evidence" value="ECO:0007669"/>
    <property type="project" value="UniProtKB-UniRule"/>
</dbReference>
<dbReference type="Pfam" id="PF00300">
    <property type="entry name" value="His_Phos_1"/>
    <property type="match status" value="1"/>
</dbReference>
<dbReference type="HOGENOM" id="CLU_033323_8_4_9"/>
<dbReference type="STRING" id="720554.Clocl_2882"/>
<name>G8LSS7_ACECE</name>
<evidence type="ECO:0000256" key="1">
    <source>
        <dbReference type="ARBA" id="ARBA00023152"/>
    </source>
</evidence>
<dbReference type="Gene3D" id="3.40.50.1240">
    <property type="entry name" value="Phosphoglycerate mutase-like"/>
    <property type="match status" value="1"/>
</dbReference>
<dbReference type="EMBL" id="CP003065">
    <property type="protein sequence ID" value="AEV69429.1"/>
    <property type="molecule type" value="Genomic_DNA"/>
</dbReference>
<proteinExistence type="predicted"/>
<dbReference type="InterPro" id="IPR001345">
    <property type="entry name" value="PG/BPGM_mutase_AS"/>
</dbReference>
<dbReference type="KEGG" id="ccl:Clocl_2882"/>
<feature type="binding site" evidence="5">
    <location>
        <position position="58"/>
    </location>
    <ligand>
        <name>substrate</name>
    </ligand>
</feature>
<dbReference type="Proteomes" id="UP000005435">
    <property type="component" value="Chromosome"/>
</dbReference>
<dbReference type="InterPro" id="IPR050275">
    <property type="entry name" value="PGM_Phosphatase"/>
</dbReference>
<dbReference type="EC" id="3.1.3.73" evidence="3"/>
<sequence length="196" mass="22660">MLELILIRHGETDSNIRGSYLGWTDMELNENGIDQVKLLKERLKGVKVDKIYSSPLKRALQTAKIINENYNLDIVTDDGLKERNFGIWDDLTHEEMARRYPEEYNEWINDWIKYRIKDGESAQEAYDRAAVFVDEVIKSNKDGVVMLVTHLGTIRFILAYLLGLGIENSWRFRVNNASITKVEINDGYSVLTMLNG</sequence>
<dbReference type="PROSITE" id="PS00175">
    <property type="entry name" value="PG_MUTASE"/>
    <property type="match status" value="1"/>
</dbReference>
<evidence type="ECO:0000313" key="6">
    <source>
        <dbReference type="EMBL" id="AEV69429.1"/>
    </source>
</evidence>
<dbReference type="GO" id="GO:0043755">
    <property type="term" value="F:alpha-ribazole phosphatase activity"/>
    <property type="evidence" value="ECO:0007669"/>
    <property type="project" value="UniProtKB-UniRule"/>
</dbReference>
<protein>
    <recommendedName>
        <fullName evidence="3">Alpha-ribazole phosphatase</fullName>
        <ecNumber evidence="3">3.1.3.73</ecNumber>
    </recommendedName>
</protein>
<dbReference type="PANTHER" id="PTHR48100">
    <property type="entry name" value="BROAD-SPECIFICITY PHOSPHATASE YOR283W-RELATED"/>
    <property type="match status" value="1"/>
</dbReference>
<organism evidence="6 7">
    <name type="scientific">Acetivibrio clariflavus (strain DSM 19732 / NBRC 101661 / EBR45)</name>
    <name type="common">Clostridium clariflavum</name>
    <dbReference type="NCBI Taxonomy" id="720554"/>
    <lineage>
        <taxon>Bacteria</taxon>
        <taxon>Bacillati</taxon>
        <taxon>Bacillota</taxon>
        <taxon>Clostridia</taxon>
        <taxon>Eubacteriales</taxon>
        <taxon>Oscillospiraceae</taxon>
        <taxon>Acetivibrio</taxon>
    </lineage>
</organism>
<dbReference type="CDD" id="cd07067">
    <property type="entry name" value="HP_PGM_like"/>
    <property type="match status" value="1"/>
</dbReference>
<keyword evidence="7" id="KW-1185">Reference proteome</keyword>
<feature type="active site" description="Proton donor/acceptor" evidence="4">
    <location>
        <position position="82"/>
    </location>
</feature>
<accession>G8LSS7</accession>
<dbReference type="InterPro" id="IPR017578">
    <property type="entry name" value="Ribazole_CobC"/>
</dbReference>
<dbReference type="AlphaFoldDB" id="G8LSS7"/>
<reference evidence="7" key="1">
    <citation type="submission" date="2011-12" db="EMBL/GenBank/DDBJ databases">
        <title>Complete sequence of Clostridium clariflavum DSM 19732.</title>
        <authorList>
            <consortium name="US DOE Joint Genome Institute"/>
            <person name="Lucas S."/>
            <person name="Han J."/>
            <person name="Lapidus A."/>
            <person name="Cheng J.-F."/>
            <person name="Goodwin L."/>
            <person name="Pitluck S."/>
            <person name="Peters L."/>
            <person name="Teshima H."/>
            <person name="Detter J.C."/>
            <person name="Han C."/>
            <person name="Tapia R."/>
            <person name="Land M."/>
            <person name="Hauser L."/>
            <person name="Kyrpides N."/>
            <person name="Ivanova N."/>
            <person name="Pagani I."/>
            <person name="Kitzmiller T."/>
            <person name="Lynd L."/>
            <person name="Izquierdo J."/>
            <person name="Woyke T."/>
        </authorList>
    </citation>
    <scope>NUCLEOTIDE SEQUENCE [LARGE SCALE GENOMIC DNA]</scope>
    <source>
        <strain evidence="7">DSM 19732 / NBRC 101661 / EBR45</strain>
    </source>
</reference>
<evidence type="ECO:0000256" key="3">
    <source>
        <dbReference type="NCBIfam" id="TIGR03162"/>
    </source>
</evidence>
<dbReference type="NCBIfam" id="TIGR03162">
    <property type="entry name" value="ribazole_cobC"/>
    <property type="match status" value="1"/>
</dbReference>
<evidence type="ECO:0000313" key="7">
    <source>
        <dbReference type="Proteomes" id="UP000005435"/>
    </source>
</evidence>
<keyword evidence="1" id="KW-0324">Glycolysis</keyword>